<dbReference type="GO" id="GO:0008299">
    <property type="term" value="P:isoprenoid biosynthetic process"/>
    <property type="evidence" value="ECO:0007669"/>
    <property type="project" value="UniProtKB-KW"/>
</dbReference>
<dbReference type="GO" id="GO:0004659">
    <property type="term" value="F:prenyltransferase activity"/>
    <property type="evidence" value="ECO:0007669"/>
    <property type="project" value="InterPro"/>
</dbReference>
<dbReference type="Pfam" id="PF00348">
    <property type="entry name" value="polyprenyl_synt"/>
    <property type="match status" value="1"/>
</dbReference>
<keyword evidence="4" id="KW-0460">Magnesium</keyword>
<evidence type="ECO:0000313" key="5">
    <source>
        <dbReference type="EMBL" id="OWM66348.1"/>
    </source>
</evidence>
<reference evidence="5" key="2">
    <citation type="submission" date="2017-06" db="EMBL/GenBank/DDBJ databases">
        <title>The pomegranate genome and the genomics of punicalagin biosynthesis.</title>
        <authorList>
            <person name="Xu C."/>
        </authorList>
    </citation>
    <scope>NUCLEOTIDE SEQUENCE [LARGE SCALE GENOMIC DNA]</scope>
    <source>
        <tissue evidence="5">Fresh leaf</tissue>
    </source>
</reference>
<dbReference type="InterPro" id="IPR008949">
    <property type="entry name" value="Isoprenoid_synthase_dom_sf"/>
</dbReference>
<dbReference type="EMBL" id="MTKT01005554">
    <property type="protein sequence ID" value="OWM66351.1"/>
    <property type="molecule type" value="Genomic_DNA"/>
</dbReference>
<dbReference type="Proteomes" id="UP000197138">
    <property type="component" value="Unassembled WGS sequence"/>
</dbReference>
<evidence type="ECO:0000256" key="2">
    <source>
        <dbReference type="ARBA" id="ARBA00006706"/>
    </source>
</evidence>
<dbReference type="AlphaFoldDB" id="A0A218W1K7"/>
<evidence type="ECO:0008006" key="8">
    <source>
        <dbReference type="Google" id="ProtNLM"/>
    </source>
</evidence>
<evidence type="ECO:0000313" key="7">
    <source>
        <dbReference type="Proteomes" id="UP000197138"/>
    </source>
</evidence>
<name>A0A218W1K7_PUNGR</name>
<dbReference type="GO" id="GO:0046872">
    <property type="term" value="F:metal ion binding"/>
    <property type="evidence" value="ECO:0007669"/>
    <property type="project" value="UniProtKB-KW"/>
</dbReference>
<gene>
    <name evidence="5" type="ORF">CDL15_Pgr013565</name>
    <name evidence="6" type="ORF">CDL15_Pgr013568</name>
</gene>
<dbReference type="PANTHER" id="PTHR43281">
    <property type="entry name" value="FARNESYL DIPHOSPHATE SYNTHASE"/>
    <property type="match status" value="1"/>
</dbReference>
<dbReference type="Gene3D" id="1.10.600.10">
    <property type="entry name" value="Farnesyl Diphosphate Synthase"/>
    <property type="match status" value="1"/>
</dbReference>
<sequence length="124" mass="13782">MSLIQDDLPCMGNDDLRRGMAANHKVRYYEHRTNCQAIWEIAAGVKALIVGQEEDIRSEGMSNVDQKQLEFIHLHKTAPLFEASAVLGAIMGGGSPKEIEKLRKFGRTAGLLFQVVDDILDVTK</sequence>
<keyword evidence="3" id="KW-0479">Metal-binding</keyword>
<comment type="similarity">
    <text evidence="2">Belongs to the FPP/GGPP synthase family.</text>
</comment>
<evidence type="ECO:0000256" key="1">
    <source>
        <dbReference type="ARBA" id="ARBA00001946"/>
    </source>
</evidence>
<evidence type="ECO:0000313" key="6">
    <source>
        <dbReference type="EMBL" id="OWM66351.1"/>
    </source>
</evidence>
<dbReference type="InterPro" id="IPR000092">
    <property type="entry name" value="Polyprenyl_synt"/>
</dbReference>
<organism evidence="5 7">
    <name type="scientific">Punica granatum</name>
    <name type="common">Pomegranate</name>
    <dbReference type="NCBI Taxonomy" id="22663"/>
    <lineage>
        <taxon>Eukaryota</taxon>
        <taxon>Viridiplantae</taxon>
        <taxon>Streptophyta</taxon>
        <taxon>Embryophyta</taxon>
        <taxon>Tracheophyta</taxon>
        <taxon>Spermatophyta</taxon>
        <taxon>Magnoliopsida</taxon>
        <taxon>eudicotyledons</taxon>
        <taxon>Gunneridae</taxon>
        <taxon>Pentapetalae</taxon>
        <taxon>rosids</taxon>
        <taxon>malvids</taxon>
        <taxon>Myrtales</taxon>
        <taxon>Lythraceae</taxon>
        <taxon>Punica</taxon>
    </lineage>
</organism>
<protein>
    <recommendedName>
        <fullName evidence="8">Geranylgeranyl pyrophosphate synthase, chloroplastic-like</fullName>
    </recommendedName>
</protein>
<accession>A0A218W1K7</accession>
<comment type="cofactor">
    <cofactor evidence="1">
        <name>Mg(2+)</name>
        <dbReference type="ChEBI" id="CHEBI:18420"/>
    </cofactor>
</comment>
<evidence type="ECO:0000256" key="3">
    <source>
        <dbReference type="ARBA" id="ARBA00022723"/>
    </source>
</evidence>
<reference evidence="7" key="1">
    <citation type="journal article" date="2017" name="Plant J.">
        <title>The pomegranate (Punica granatum L.) genome and the genomics of punicalagin biosynthesis.</title>
        <authorList>
            <person name="Qin G."/>
            <person name="Xu C."/>
            <person name="Ming R."/>
            <person name="Tang H."/>
            <person name="Guyot R."/>
            <person name="Kramer E.M."/>
            <person name="Hu Y."/>
            <person name="Yi X."/>
            <person name="Qi Y."/>
            <person name="Xu X."/>
            <person name="Gao Z."/>
            <person name="Pan H."/>
            <person name="Jian J."/>
            <person name="Tian Y."/>
            <person name="Yue Z."/>
            <person name="Xu Y."/>
        </authorList>
    </citation>
    <scope>NUCLEOTIDE SEQUENCE [LARGE SCALE GENOMIC DNA]</scope>
    <source>
        <strain evidence="7">cv. Dabenzi</strain>
    </source>
</reference>
<evidence type="ECO:0000256" key="4">
    <source>
        <dbReference type="ARBA" id="ARBA00022842"/>
    </source>
</evidence>
<dbReference type="SUPFAM" id="SSF48576">
    <property type="entry name" value="Terpenoid synthases"/>
    <property type="match status" value="1"/>
</dbReference>
<dbReference type="EMBL" id="MTKT01005554">
    <property type="protein sequence ID" value="OWM66348.1"/>
    <property type="molecule type" value="Genomic_DNA"/>
</dbReference>
<dbReference type="PANTHER" id="PTHR43281:SF24">
    <property type="entry name" value="OS07G0580900 PROTEIN"/>
    <property type="match status" value="1"/>
</dbReference>
<proteinExistence type="inferred from homology"/>
<comment type="caution">
    <text evidence="5">The sequence shown here is derived from an EMBL/GenBank/DDBJ whole genome shotgun (WGS) entry which is preliminary data.</text>
</comment>